<accession>A0A1T5BYV3</accession>
<evidence type="ECO:0008006" key="4">
    <source>
        <dbReference type="Google" id="ProtNLM"/>
    </source>
</evidence>
<proteinExistence type="predicted"/>
<dbReference type="EMBL" id="FUZA01000001">
    <property type="protein sequence ID" value="SKB52183.1"/>
    <property type="molecule type" value="Genomic_DNA"/>
</dbReference>
<feature type="signal peptide" evidence="1">
    <location>
        <begin position="1"/>
        <end position="19"/>
    </location>
</feature>
<gene>
    <name evidence="2" type="ORF">SAMN05660293_00717</name>
</gene>
<dbReference type="STRING" id="651661.SAMN05660293_00717"/>
<name>A0A1T5BYV3_9BACT</name>
<evidence type="ECO:0000256" key="1">
    <source>
        <dbReference type="SAM" id="SignalP"/>
    </source>
</evidence>
<dbReference type="RefSeq" id="WP_082213270.1">
    <property type="nucleotide sequence ID" value="NZ_FUZA01000001.1"/>
</dbReference>
<keyword evidence="1" id="KW-0732">Signal</keyword>
<evidence type="ECO:0000313" key="3">
    <source>
        <dbReference type="Proteomes" id="UP000190897"/>
    </source>
</evidence>
<protein>
    <recommendedName>
        <fullName evidence="4">Outer membrane protein beta-barrel domain-containing protein</fullName>
    </recommendedName>
</protein>
<feature type="chain" id="PRO_5013137730" description="Outer membrane protein beta-barrel domain-containing protein" evidence="1">
    <location>
        <begin position="20"/>
        <end position="459"/>
    </location>
</feature>
<keyword evidence="3" id="KW-1185">Reference proteome</keyword>
<dbReference type="AlphaFoldDB" id="A0A1T5BYV3"/>
<evidence type="ECO:0000313" key="2">
    <source>
        <dbReference type="EMBL" id="SKB52183.1"/>
    </source>
</evidence>
<sequence>MKQFLPCLIFILVSTCSLAQSVNHEVYLPNIVYLEGEIYGLIVGQEGNTYYVMTADQSKPEELPNNLNTYFYKNNTTYLAMQVRTFNFKGSRLYLYAVKANIAVDWRKAYYQSYSKASAPFYSYIGDSKQKSTWYPNSREFTKNQLLSKAEIQLATVRGNVYAQGMPVIDNFNSIVGIISSSMAGEESTPLTTMIDIGQIADELISASDCKYFQLVEFGQPANRCDTERQLAQKDKQLKARIQRDNRMRAIAIAPVVSVGLSATYEDNAGNSTSGAKGYALGVNLITNPDAGRVRFAIKPRALFTEIKPGKNVTSSSPIGFQAKKFSWYNVDVPIFAEFVFSRKVHSTGYFGLGYTLGYQKDIDYEFSYSGYRGNLVNKASGTAGFVQKPTAEIGIEGGRLRLDLFFWYQLSDWNKSQMYRISKTDVNPFEGMQRHIWTIGLELSFRINGKWGMKSIPE</sequence>
<dbReference type="Proteomes" id="UP000190897">
    <property type="component" value="Unassembled WGS sequence"/>
</dbReference>
<organism evidence="2 3">
    <name type="scientific">Dyadobacter psychrophilus</name>
    <dbReference type="NCBI Taxonomy" id="651661"/>
    <lineage>
        <taxon>Bacteria</taxon>
        <taxon>Pseudomonadati</taxon>
        <taxon>Bacteroidota</taxon>
        <taxon>Cytophagia</taxon>
        <taxon>Cytophagales</taxon>
        <taxon>Spirosomataceae</taxon>
        <taxon>Dyadobacter</taxon>
    </lineage>
</organism>
<reference evidence="3" key="1">
    <citation type="submission" date="2017-02" db="EMBL/GenBank/DDBJ databases">
        <authorList>
            <person name="Varghese N."/>
            <person name="Submissions S."/>
        </authorList>
    </citation>
    <scope>NUCLEOTIDE SEQUENCE [LARGE SCALE GENOMIC DNA]</scope>
    <source>
        <strain evidence="3">DSM 22270</strain>
    </source>
</reference>